<dbReference type="Proteomes" id="UP000054196">
    <property type="component" value="Unassembled WGS sequence"/>
</dbReference>
<keyword evidence="2" id="KW-1185">Reference proteome</keyword>
<accession>R7S2A8</accession>
<dbReference type="EMBL" id="JH687555">
    <property type="protein sequence ID" value="EIN04333.1"/>
    <property type="molecule type" value="Genomic_DNA"/>
</dbReference>
<evidence type="ECO:0000313" key="2">
    <source>
        <dbReference type="Proteomes" id="UP000054196"/>
    </source>
</evidence>
<reference evidence="2" key="1">
    <citation type="journal article" date="2012" name="Science">
        <title>The Paleozoic origin of enzymatic lignin decomposition reconstructed from 31 fungal genomes.</title>
        <authorList>
            <person name="Floudas D."/>
            <person name="Binder M."/>
            <person name="Riley R."/>
            <person name="Barry K."/>
            <person name="Blanchette R.A."/>
            <person name="Henrissat B."/>
            <person name="Martinez A.T."/>
            <person name="Otillar R."/>
            <person name="Spatafora J.W."/>
            <person name="Yadav J.S."/>
            <person name="Aerts A."/>
            <person name="Benoit I."/>
            <person name="Boyd A."/>
            <person name="Carlson A."/>
            <person name="Copeland A."/>
            <person name="Coutinho P.M."/>
            <person name="de Vries R.P."/>
            <person name="Ferreira P."/>
            <person name="Findley K."/>
            <person name="Foster B."/>
            <person name="Gaskell J."/>
            <person name="Glotzer D."/>
            <person name="Gorecki P."/>
            <person name="Heitman J."/>
            <person name="Hesse C."/>
            <person name="Hori C."/>
            <person name="Igarashi K."/>
            <person name="Jurgens J.A."/>
            <person name="Kallen N."/>
            <person name="Kersten P."/>
            <person name="Kohler A."/>
            <person name="Kuees U."/>
            <person name="Kumar T.K.A."/>
            <person name="Kuo A."/>
            <person name="LaButti K."/>
            <person name="Larrondo L.F."/>
            <person name="Lindquist E."/>
            <person name="Ling A."/>
            <person name="Lombard V."/>
            <person name="Lucas S."/>
            <person name="Lundell T."/>
            <person name="Martin R."/>
            <person name="McLaughlin D.J."/>
            <person name="Morgenstern I."/>
            <person name="Morin E."/>
            <person name="Murat C."/>
            <person name="Nagy L.G."/>
            <person name="Nolan M."/>
            <person name="Ohm R.A."/>
            <person name="Patyshakuliyeva A."/>
            <person name="Rokas A."/>
            <person name="Ruiz-Duenas F.J."/>
            <person name="Sabat G."/>
            <person name="Salamov A."/>
            <person name="Samejima M."/>
            <person name="Schmutz J."/>
            <person name="Slot J.C."/>
            <person name="St John F."/>
            <person name="Stenlid J."/>
            <person name="Sun H."/>
            <person name="Sun S."/>
            <person name="Syed K."/>
            <person name="Tsang A."/>
            <person name="Wiebenga A."/>
            <person name="Young D."/>
            <person name="Pisabarro A."/>
            <person name="Eastwood D.C."/>
            <person name="Martin F."/>
            <person name="Cullen D."/>
            <person name="Grigoriev I.V."/>
            <person name="Hibbett D.S."/>
        </authorList>
    </citation>
    <scope>NUCLEOTIDE SEQUENCE [LARGE SCALE GENOMIC DNA]</scope>
    <source>
        <strain evidence="2">HHB-11173 SS5</strain>
    </source>
</reference>
<evidence type="ECO:0000313" key="1">
    <source>
        <dbReference type="EMBL" id="EIN04333.1"/>
    </source>
</evidence>
<proteinExistence type="predicted"/>
<gene>
    <name evidence="1" type="ORF">PUNSTDRAFT_138728</name>
</gene>
<dbReference type="HOGENOM" id="CLU_1190400_0_0_1"/>
<dbReference type="KEGG" id="psq:PUNSTDRAFT_138728"/>
<dbReference type="GeneID" id="18880157"/>
<dbReference type="AlphaFoldDB" id="R7S2A8"/>
<sequence length="233" mass="25824">MARRSQSHPNIRDDTTDPVLPRASLSRVVTLTTETAIIQSDRRAAAMPAHNIDAGSLPSNDRKAITATEAVQATNTAPAPTTEHKLYPGHCEARVIHPNRWQLARNAHVENERMAASAKPLSFGVGDYVQLQDGFGRFLLRGTISGFAGYSKQFVVFQVDGRTEAYGITGVAEPRLAVNQFVVPRERARGAPLWSVNEWAVDSARKLLRRKGPLWMGDMLDRRSRMEDDVPLK</sequence>
<dbReference type="RefSeq" id="XP_007388476.1">
    <property type="nucleotide sequence ID" value="XM_007388414.1"/>
</dbReference>
<name>R7S2A8_PUNST</name>
<organism evidence="1 2">
    <name type="scientific">Punctularia strigosozonata (strain HHB-11173)</name>
    <name type="common">White-rot fungus</name>
    <dbReference type="NCBI Taxonomy" id="741275"/>
    <lineage>
        <taxon>Eukaryota</taxon>
        <taxon>Fungi</taxon>
        <taxon>Dikarya</taxon>
        <taxon>Basidiomycota</taxon>
        <taxon>Agaricomycotina</taxon>
        <taxon>Agaricomycetes</taxon>
        <taxon>Corticiales</taxon>
        <taxon>Punctulariaceae</taxon>
        <taxon>Punctularia</taxon>
    </lineage>
</organism>
<protein>
    <submittedName>
        <fullName evidence="1">Uncharacterized protein</fullName>
    </submittedName>
</protein>